<comment type="caution">
    <text evidence="4">The sequence shown here is derived from an EMBL/GenBank/DDBJ whole genome shotgun (WGS) entry which is preliminary data.</text>
</comment>
<evidence type="ECO:0000256" key="1">
    <source>
        <dbReference type="ARBA" id="ARBA00022737"/>
    </source>
</evidence>
<evidence type="ECO:0000313" key="5">
    <source>
        <dbReference type="Proteomes" id="UP000187455"/>
    </source>
</evidence>
<dbReference type="PROSITE" id="PS50088">
    <property type="entry name" value="ANK_REPEAT"/>
    <property type="match status" value="1"/>
</dbReference>
<keyword evidence="1" id="KW-0677">Repeat</keyword>
<dbReference type="STRING" id="133383.A0A1R0H010"/>
<evidence type="ECO:0000256" key="3">
    <source>
        <dbReference type="PROSITE-ProRule" id="PRU00023"/>
    </source>
</evidence>
<dbReference type="SUPFAM" id="SSF48403">
    <property type="entry name" value="Ankyrin repeat"/>
    <property type="match status" value="1"/>
</dbReference>
<dbReference type="SMART" id="SM00248">
    <property type="entry name" value="ANK"/>
    <property type="match status" value="6"/>
</dbReference>
<keyword evidence="5" id="KW-1185">Reference proteome</keyword>
<protein>
    <submittedName>
        <fullName evidence="4">Putative ankyrin repeat protein</fullName>
    </submittedName>
</protein>
<dbReference type="OrthoDB" id="341259at2759"/>
<dbReference type="InterPro" id="IPR002110">
    <property type="entry name" value="Ankyrin_rpt"/>
</dbReference>
<sequence length="482" mass="55185">MFSKLSQQTKSRIFVLSGNKNLSLVNRDFHDISSIDSVKANFILNTHKKCSSKIELETLFRRYPKIMNNEDVVIKLVKKGSFFKKMNHFLFMYAIEKGWVNLISIQLTLFVKKIVSIYSESTTEDPSKNNQLENRNYFKHPLIRINQYNGAALNLAIVKNRIDIIRVMQEAYKIRPQNNFHQNETHKLSGHEELDFDYIKAESIFQLENNSSLEMLGFLLGHSKARSAMHRVLFKAINHNRLDTFKNMIDLGFKIRDPKVSVAIRCCYAGRAEMLNHLHFKGFDISDCDDSVLKYSIVKGHDSVVQTLLEKGLQLKTFDQNYLEIASKYCSLETLEKLWKKGARFSGSGVEAMINACKRSEIKIIRFLVSKGIDIDVFDNFPLINACVDKSIDIVKFLVFCGADVNARNGEPLFKATQSGCIDIVHFLLAYGADPTIDCMKSLKYAQDNGMQDICRLISESITAQVPNDFSDISKWIEANEF</sequence>
<dbReference type="AlphaFoldDB" id="A0A1R0H010"/>
<keyword evidence="2 3" id="KW-0040">ANK repeat</keyword>
<evidence type="ECO:0000313" key="4">
    <source>
        <dbReference type="EMBL" id="OLY82479.1"/>
    </source>
</evidence>
<proteinExistence type="predicted"/>
<gene>
    <name evidence="4" type="ORF">AYI68_g3404</name>
</gene>
<feature type="repeat" description="ANK" evidence="3">
    <location>
        <begin position="348"/>
        <end position="380"/>
    </location>
</feature>
<accession>A0A1R0H010</accession>
<evidence type="ECO:0000256" key="2">
    <source>
        <dbReference type="ARBA" id="ARBA00023043"/>
    </source>
</evidence>
<reference evidence="4 5" key="1">
    <citation type="journal article" date="2016" name="Mol. Biol. Evol.">
        <title>Genome-Wide Survey of Gut Fungi (Harpellales) Reveals the First Horizontally Transferred Ubiquitin Gene from a Mosquito Host.</title>
        <authorList>
            <person name="Wang Y."/>
            <person name="White M.M."/>
            <person name="Kvist S."/>
            <person name="Moncalvo J.M."/>
        </authorList>
    </citation>
    <scope>NUCLEOTIDE SEQUENCE [LARGE SCALE GENOMIC DNA]</scope>
    <source>
        <strain evidence="4 5">ALG-7-W6</strain>
    </source>
</reference>
<dbReference type="PANTHER" id="PTHR24188">
    <property type="entry name" value="ANKYRIN REPEAT PROTEIN"/>
    <property type="match status" value="1"/>
</dbReference>
<dbReference type="EMBL" id="LSSL01001501">
    <property type="protein sequence ID" value="OLY82479.1"/>
    <property type="molecule type" value="Genomic_DNA"/>
</dbReference>
<organism evidence="4 5">
    <name type="scientific">Smittium mucronatum</name>
    <dbReference type="NCBI Taxonomy" id="133383"/>
    <lineage>
        <taxon>Eukaryota</taxon>
        <taxon>Fungi</taxon>
        <taxon>Fungi incertae sedis</taxon>
        <taxon>Zoopagomycota</taxon>
        <taxon>Kickxellomycotina</taxon>
        <taxon>Harpellomycetes</taxon>
        <taxon>Harpellales</taxon>
        <taxon>Legeriomycetaceae</taxon>
        <taxon>Smittium</taxon>
    </lineage>
</organism>
<dbReference type="PANTHER" id="PTHR24188:SF29">
    <property type="entry name" value="GH09064P"/>
    <property type="match status" value="1"/>
</dbReference>
<dbReference type="Pfam" id="PF12796">
    <property type="entry name" value="Ank_2"/>
    <property type="match status" value="1"/>
</dbReference>
<dbReference type="Proteomes" id="UP000187455">
    <property type="component" value="Unassembled WGS sequence"/>
</dbReference>
<name>A0A1R0H010_9FUNG</name>
<dbReference type="InterPro" id="IPR036770">
    <property type="entry name" value="Ankyrin_rpt-contain_sf"/>
</dbReference>
<dbReference type="Gene3D" id="1.25.40.20">
    <property type="entry name" value="Ankyrin repeat-containing domain"/>
    <property type="match status" value="1"/>
</dbReference>